<dbReference type="InterPro" id="IPR035897">
    <property type="entry name" value="Toll_tir_struct_dom_sf"/>
</dbReference>
<dbReference type="EMBL" id="JBHRWK010000057">
    <property type="protein sequence ID" value="MFC3453832.1"/>
    <property type="molecule type" value="Genomic_DNA"/>
</dbReference>
<sequence>MFLDLFRRRHRPLLSGLSSGSGCEGAMALVYEYDVFISYRRGGGDAPDWVRNHFHPRLQRLLDDNVDYDVKIFLEDDVPVGGKWLQVVRDTLQRARILIPICSPKYFRDERCLAEWHTMAKREEIVARDGAAKMVRLIYPVIFSDSENFPGYAHERQMHSFRNWNKPHPQYQNTPEYLDFDREMERLVEDLVGIIAQAPLWCSEWPVETPAPEPPRPSKLPRF</sequence>
<gene>
    <name evidence="2" type="ORF">ACFOSH_30725</name>
</gene>
<keyword evidence="2" id="KW-0675">Receptor</keyword>
<dbReference type="RefSeq" id="WP_378242806.1">
    <property type="nucleotide sequence ID" value="NZ_JBHRWK010000057.1"/>
</dbReference>
<dbReference type="Proteomes" id="UP001595645">
    <property type="component" value="Unassembled WGS sequence"/>
</dbReference>
<name>A0ABV7P7S4_9PSEU</name>
<dbReference type="SMART" id="SM00255">
    <property type="entry name" value="TIR"/>
    <property type="match status" value="1"/>
</dbReference>
<dbReference type="InterPro" id="IPR000157">
    <property type="entry name" value="TIR_dom"/>
</dbReference>
<organism evidence="2 3">
    <name type="scientific">Amycolatopsis speibonae</name>
    <dbReference type="NCBI Taxonomy" id="1450224"/>
    <lineage>
        <taxon>Bacteria</taxon>
        <taxon>Bacillati</taxon>
        <taxon>Actinomycetota</taxon>
        <taxon>Actinomycetes</taxon>
        <taxon>Pseudonocardiales</taxon>
        <taxon>Pseudonocardiaceae</taxon>
        <taxon>Amycolatopsis</taxon>
    </lineage>
</organism>
<comment type="caution">
    <text evidence="2">The sequence shown here is derived from an EMBL/GenBank/DDBJ whole genome shotgun (WGS) entry which is preliminary data.</text>
</comment>
<dbReference type="SUPFAM" id="SSF52200">
    <property type="entry name" value="Toll/Interleukin receptor TIR domain"/>
    <property type="match status" value="1"/>
</dbReference>
<dbReference type="Pfam" id="PF13676">
    <property type="entry name" value="TIR_2"/>
    <property type="match status" value="1"/>
</dbReference>
<feature type="domain" description="TIR" evidence="1">
    <location>
        <begin position="31"/>
        <end position="195"/>
    </location>
</feature>
<dbReference type="PROSITE" id="PS51257">
    <property type="entry name" value="PROKAR_LIPOPROTEIN"/>
    <property type="match status" value="1"/>
</dbReference>
<dbReference type="PROSITE" id="PS50104">
    <property type="entry name" value="TIR"/>
    <property type="match status" value="1"/>
</dbReference>
<proteinExistence type="predicted"/>
<accession>A0ABV7P7S4</accession>
<evidence type="ECO:0000259" key="1">
    <source>
        <dbReference type="PROSITE" id="PS50104"/>
    </source>
</evidence>
<dbReference type="Gene3D" id="3.40.50.10140">
    <property type="entry name" value="Toll/interleukin-1 receptor homology (TIR) domain"/>
    <property type="match status" value="1"/>
</dbReference>
<protein>
    <submittedName>
        <fullName evidence="2">Toll/interleukin-1 receptor domain-containing protein</fullName>
    </submittedName>
</protein>
<evidence type="ECO:0000313" key="2">
    <source>
        <dbReference type="EMBL" id="MFC3453832.1"/>
    </source>
</evidence>
<keyword evidence="3" id="KW-1185">Reference proteome</keyword>
<reference evidence="3" key="1">
    <citation type="journal article" date="2019" name="Int. J. Syst. Evol. Microbiol.">
        <title>The Global Catalogue of Microorganisms (GCM) 10K type strain sequencing project: providing services to taxonomists for standard genome sequencing and annotation.</title>
        <authorList>
            <consortium name="The Broad Institute Genomics Platform"/>
            <consortium name="The Broad Institute Genome Sequencing Center for Infectious Disease"/>
            <person name="Wu L."/>
            <person name="Ma J."/>
        </authorList>
    </citation>
    <scope>NUCLEOTIDE SEQUENCE [LARGE SCALE GENOMIC DNA]</scope>
    <source>
        <strain evidence="3">CGMCC 4.7676</strain>
    </source>
</reference>
<evidence type="ECO:0000313" key="3">
    <source>
        <dbReference type="Proteomes" id="UP001595645"/>
    </source>
</evidence>